<organism evidence="2 3">
    <name type="scientific">Pilimelia columellifera subsp. columellifera</name>
    <dbReference type="NCBI Taxonomy" id="706583"/>
    <lineage>
        <taxon>Bacteria</taxon>
        <taxon>Bacillati</taxon>
        <taxon>Actinomycetota</taxon>
        <taxon>Actinomycetes</taxon>
        <taxon>Micromonosporales</taxon>
        <taxon>Micromonosporaceae</taxon>
        <taxon>Pilimelia</taxon>
    </lineage>
</organism>
<evidence type="ECO:0000313" key="3">
    <source>
        <dbReference type="Proteomes" id="UP001499978"/>
    </source>
</evidence>
<name>A0ABN3N5U2_9ACTN</name>
<protein>
    <recommendedName>
        <fullName evidence="1">CdiI immunity protein domain-containing protein</fullName>
    </recommendedName>
</protein>
<dbReference type="Proteomes" id="UP001499978">
    <property type="component" value="Unassembled WGS sequence"/>
</dbReference>
<evidence type="ECO:0000313" key="2">
    <source>
        <dbReference type="EMBL" id="GAA2514505.1"/>
    </source>
</evidence>
<dbReference type="Pfam" id="PF18593">
    <property type="entry name" value="CdiI_2"/>
    <property type="match status" value="1"/>
</dbReference>
<gene>
    <name evidence="2" type="ORF">GCM10010201_08280</name>
</gene>
<dbReference type="InterPro" id="IPR041129">
    <property type="entry name" value="CdiI_2"/>
</dbReference>
<comment type="caution">
    <text evidence="2">The sequence shown here is derived from an EMBL/GenBank/DDBJ whole genome shotgun (WGS) entry which is preliminary data.</text>
</comment>
<reference evidence="2 3" key="1">
    <citation type="journal article" date="2019" name="Int. J. Syst. Evol. Microbiol.">
        <title>The Global Catalogue of Microorganisms (GCM) 10K type strain sequencing project: providing services to taxonomists for standard genome sequencing and annotation.</title>
        <authorList>
            <consortium name="The Broad Institute Genomics Platform"/>
            <consortium name="The Broad Institute Genome Sequencing Center for Infectious Disease"/>
            <person name="Wu L."/>
            <person name="Ma J."/>
        </authorList>
    </citation>
    <scope>NUCLEOTIDE SEQUENCE [LARGE SCALE GENOMIC DNA]</scope>
    <source>
        <strain evidence="2 3">JCM 3367</strain>
    </source>
</reference>
<dbReference type="EMBL" id="BAAARY010000002">
    <property type="protein sequence ID" value="GAA2514505.1"/>
    <property type="molecule type" value="Genomic_DNA"/>
</dbReference>
<dbReference type="RefSeq" id="WP_344168453.1">
    <property type="nucleotide sequence ID" value="NZ_BAAARY010000002.1"/>
</dbReference>
<keyword evidence="3" id="KW-1185">Reference proteome</keyword>
<sequence length="117" mass="13823">MDEDRLEELKDFIGVNFGEDWDMNGDTDDAVIEAAIRLYMDSPYGLEGLYPVVPEIDLWFSADPNDETTRRFLRDEVRSYYDPEDWGQRSNEWLRKVRDRLVVGFAEDRRRRGLPSA</sequence>
<evidence type="ECO:0000259" key="1">
    <source>
        <dbReference type="Pfam" id="PF18593"/>
    </source>
</evidence>
<accession>A0ABN3N5U2</accession>
<proteinExistence type="predicted"/>
<feature type="domain" description="CdiI immunity protein" evidence="1">
    <location>
        <begin position="6"/>
        <end position="101"/>
    </location>
</feature>